<feature type="domain" description="MADS-box" evidence="6">
    <location>
        <begin position="1"/>
        <end position="25"/>
    </location>
</feature>
<evidence type="ECO:0000256" key="4">
    <source>
        <dbReference type="ARBA" id="ARBA00023163"/>
    </source>
</evidence>
<dbReference type="SUPFAM" id="SSF55455">
    <property type="entry name" value="SRF-like"/>
    <property type="match status" value="1"/>
</dbReference>
<dbReference type="AlphaFoldDB" id="A0AAF0PZ32"/>
<proteinExistence type="predicted"/>
<dbReference type="Pfam" id="PF00319">
    <property type="entry name" value="SRF-TF"/>
    <property type="match status" value="1"/>
</dbReference>
<dbReference type="InterPro" id="IPR036879">
    <property type="entry name" value="TF_MADSbox_sf"/>
</dbReference>
<dbReference type="GO" id="GO:0003677">
    <property type="term" value="F:DNA binding"/>
    <property type="evidence" value="ECO:0007669"/>
    <property type="project" value="UniProtKB-KW"/>
</dbReference>
<evidence type="ECO:0000259" key="6">
    <source>
        <dbReference type="Pfam" id="PF00319"/>
    </source>
</evidence>
<name>A0AAF0PZ32_SOLVR</name>
<dbReference type="GO" id="GO:0005634">
    <property type="term" value="C:nucleus"/>
    <property type="evidence" value="ECO:0007669"/>
    <property type="project" value="UniProtKB-SubCell"/>
</dbReference>
<keyword evidence="4" id="KW-0804">Transcription</keyword>
<accession>A0AAF0PZ32</accession>
<dbReference type="InterPro" id="IPR002100">
    <property type="entry name" value="TF_MADSbox"/>
</dbReference>
<reference evidence="7" key="1">
    <citation type="submission" date="2023-08" db="EMBL/GenBank/DDBJ databases">
        <title>A de novo genome assembly of Solanum verrucosum Schlechtendal, a Mexican diploid species geographically isolated from the other diploid A-genome species in potato relatives.</title>
        <authorList>
            <person name="Hosaka K."/>
        </authorList>
    </citation>
    <scope>NUCLEOTIDE SEQUENCE</scope>
    <source>
        <tissue evidence="7">Young leaves</tissue>
    </source>
</reference>
<evidence type="ECO:0000256" key="3">
    <source>
        <dbReference type="ARBA" id="ARBA00023125"/>
    </source>
</evidence>
<gene>
    <name evidence="7" type="ORF">MTR67_005795</name>
</gene>
<keyword evidence="2" id="KW-0805">Transcription regulation</keyword>
<keyword evidence="5" id="KW-0539">Nucleus</keyword>
<dbReference type="Proteomes" id="UP001234989">
    <property type="component" value="Chromosome 1"/>
</dbReference>
<dbReference type="Gene3D" id="3.40.1810.10">
    <property type="entry name" value="Transcription factor, MADS-box"/>
    <property type="match status" value="1"/>
</dbReference>
<dbReference type="GO" id="GO:0046983">
    <property type="term" value="F:protein dimerization activity"/>
    <property type="evidence" value="ECO:0007669"/>
    <property type="project" value="InterPro"/>
</dbReference>
<keyword evidence="3" id="KW-0238">DNA-binding</keyword>
<protein>
    <recommendedName>
        <fullName evidence="6">MADS-box domain-containing protein</fullName>
    </recommendedName>
</protein>
<evidence type="ECO:0000256" key="2">
    <source>
        <dbReference type="ARBA" id="ARBA00023015"/>
    </source>
</evidence>
<evidence type="ECO:0000256" key="1">
    <source>
        <dbReference type="ARBA" id="ARBA00004123"/>
    </source>
</evidence>
<organism evidence="7 8">
    <name type="scientific">Solanum verrucosum</name>
    <dbReference type="NCBI Taxonomy" id="315347"/>
    <lineage>
        <taxon>Eukaryota</taxon>
        <taxon>Viridiplantae</taxon>
        <taxon>Streptophyta</taxon>
        <taxon>Embryophyta</taxon>
        <taxon>Tracheophyta</taxon>
        <taxon>Spermatophyta</taxon>
        <taxon>Magnoliopsida</taxon>
        <taxon>eudicotyledons</taxon>
        <taxon>Gunneridae</taxon>
        <taxon>Pentapetalae</taxon>
        <taxon>asterids</taxon>
        <taxon>lamiids</taxon>
        <taxon>Solanales</taxon>
        <taxon>Solanaceae</taxon>
        <taxon>Solanoideae</taxon>
        <taxon>Solaneae</taxon>
        <taxon>Solanum</taxon>
    </lineage>
</organism>
<evidence type="ECO:0000256" key="5">
    <source>
        <dbReference type="ARBA" id="ARBA00023242"/>
    </source>
</evidence>
<sequence length="79" mass="8978">MELATLCDIKVCTIITGPNGQLQTWPDNLDAFPEPEEEQGEKDLLTLVESKLVAVNRRIRFLENKKVAIADKGKRKRIE</sequence>
<dbReference type="EMBL" id="CP133612">
    <property type="protein sequence ID" value="WMV12410.1"/>
    <property type="molecule type" value="Genomic_DNA"/>
</dbReference>
<evidence type="ECO:0000313" key="7">
    <source>
        <dbReference type="EMBL" id="WMV12410.1"/>
    </source>
</evidence>
<keyword evidence="8" id="KW-1185">Reference proteome</keyword>
<evidence type="ECO:0000313" key="8">
    <source>
        <dbReference type="Proteomes" id="UP001234989"/>
    </source>
</evidence>
<comment type="subcellular location">
    <subcellularLocation>
        <location evidence="1">Nucleus</location>
    </subcellularLocation>
</comment>